<organism evidence="12 13">
    <name type="scientific">Niallia circulans</name>
    <name type="common">Bacillus circulans</name>
    <dbReference type="NCBI Taxonomy" id="1397"/>
    <lineage>
        <taxon>Bacteria</taxon>
        <taxon>Bacillati</taxon>
        <taxon>Bacillota</taxon>
        <taxon>Bacilli</taxon>
        <taxon>Bacillales</taxon>
        <taxon>Bacillaceae</taxon>
        <taxon>Niallia</taxon>
    </lineage>
</organism>
<dbReference type="GO" id="GO:0005886">
    <property type="term" value="C:plasma membrane"/>
    <property type="evidence" value="ECO:0007669"/>
    <property type="project" value="UniProtKB-SubCell"/>
</dbReference>
<sequence>MEDGKQLLVMKGIKKSFSNNHVLKGIDLEIKAGEVHVLLGENGAGKSTLIKILTGAYEKDGGEIYWENQLVSINSPVDSMKIGIATIYQELNVIPQLKVYENIFLGRELKNKGKLSFLNRKSMHEKAKEYLRMLGQDPSIADKELSELGMGQQQLVEIAKALTLDAKLLIMDEPTSSLSGAEVEQLYDTVENLTKKGMAIVFISHRLEEIKRIGDRVTILRDGYKIETLPVKTTSSDQWIELMVGRSLDEKYPKKNFPLGKEGFRVENLTVKGTLHPINFHVNHGEIVGFSGLVGAGRTELARAIFAADPKDGGKIFVEGKEVSIRTPRDAINAGIAFITEDRKSEGLLLDQPLDFNIALANMKGFQGKKSKLINLQQIRNVANSYIQELQVRPNNVELNARKLSGGNQQKVVIAKWLETKAKVFIFDEPTRGIDVGAKVEVYRLMNQLVENGATVIMISSDLPEILGMCDRIIVMHEGKITATLDRTEATQETIMKAATGG</sequence>
<dbReference type="InterPro" id="IPR003439">
    <property type="entry name" value="ABC_transporter-like_ATP-bd"/>
</dbReference>
<proteinExistence type="predicted"/>
<dbReference type="FunFam" id="3.40.50.300:FF:000127">
    <property type="entry name" value="Ribose import ATP-binding protein RbsA"/>
    <property type="match status" value="1"/>
</dbReference>
<dbReference type="OrthoDB" id="9771863at2"/>
<evidence type="ECO:0000256" key="7">
    <source>
        <dbReference type="ARBA" id="ARBA00022741"/>
    </source>
</evidence>
<protein>
    <submittedName>
        <fullName evidence="12">D-ribose transporter ATP-binding protein</fullName>
    </submittedName>
</protein>
<dbReference type="RefSeq" id="WP_047942134.1">
    <property type="nucleotide sequence ID" value="NZ_CP053989.1"/>
</dbReference>
<feature type="domain" description="ABC transporter" evidence="11">
    <location>
        <begin position="8"/>
        <end position="247"/>
    </location>
</feature>
<dbReference type="SMART" id="SM00382">
    <property type="entry name" value="AAA"/>
    <property type="match status" value="2"/>
</dbReference>
<keyword evidence="3" id="KW-0813">Transport</keyword>
<evidence type="ECO:0000256" key="4">
    <source>
        <dbReference type="ARBA" id="ARBA00022475"/>
    </source>
</evidence>
<dbReference type="PATRIC" id="fig|1397.4.peg.5547"/>
<evidence type="ECO:0000256" key="10">
    <source>
        <dbReference type="ARBA" id="ARBA00023136"/>
    </source>
</evidence>
<dbReference type="Proteomes" id="UP000036045">
    <property type="component" value="Unassembled WGS sequence"/>
</dbReference>
<keyword evidence="10" id="KW-0472">Membrane</keyword>
<feature type="domain" description="ABC transporter" evidence="11">
    <location>
        <begin position="259"/>
        <end position="501"/>
    </location>
</feature>
<dbReference type="PANTHER" id="PTHR43790:SF3">
    <property type="entry name" value="D-ALLOSE IMPORT ATP-BINDING PROTEIN ALSA-RELATED"/>
    <property type="match status" value="1"/>
</dbReference>
<evidence type="ECO:0000256" key="9">
    <source>
        <dbReference type="ARBA" id="ARBA00022967"/>
    </source>
</evidence>
<dbReference type="FunFam" id="3.40.50.300:FF:000126">
    <property type="entry name" value="Galactose/methyl galactoside import ATP-binding protein MglA"/>
    <property type="match status" value="1"/>
</dbReference>
<dbReference type="GO" id="GO:0015749">
    <property type="term" value="P:monosaccharide transmembrane transport"/>
    <property type="evidence" value="ECO:0007669"/>
    <property type="project" value="UniProtKB-ARBA"/>
</dbReference>
<keyword evidence="4" id="KW-1003">Cell membrane</keyword>
<dbReference type="EMBL" id="LDPH01000008">
    <property type="protein sequence ID" value="KLV26635.1"/>
    <property type="molecule type" value="Genomic_DNA"/>
</dbReference>
<evidence type="ECO:0000256" key="6">
    <source>
        <dbReference type="ARBA" id="ARBA00022737"/>
    </source>
</evidence>
<evidence type="ECO:0000256" key="1">
    <source>
        <dbReference type="ARBA" id="ARBA00004202"/>
    </source>
</evidence>
<accession>A0A0J1LCG9</accession>
<dbReference type="CDD" id="cd03215">
    <property type="entry name" value="ABC_Carb_Monos_II"/>
    <property type="match status" value="1"/>
</dbReference>
<gene>
    <name evidence="12" type="ORF">ABW02_11140</name>
</gene>
<dbReference type="GeneID" id="56351491"/>
<dbReference type="GO" id="GO:0016887">
    <property type="term" value="F:ATP hydrolysis activity"/>
    <property type="evidence" value="ECO:0007669"/>
    <property type="project" value="InterPro"/>
</dbReference>
<evidence type="ECO:0000256" key="3">
    <source>
        <dbReference type="ARBA" id="ARBA00022448"/>
    </source>
</evidence>
<keyword evidence="9" id="KW-1278">Translocase</keyword>
<name>A0A0J1LCG9_NIACI</name>
<dbReference type="InterPro" id="IPR003593">
    <property type="entry name" value="AAA+_ATPase"/>
</dbReference>
<dbReference type="PROSITE" id="PS00211">
    <property type="entry name" value="ABC_TRANSPORTER_1"/>
    <property type="match status" value="1"/>
</dbReference>
<evidence type="ECO:0000256" key="8">
    <source>
        <dbReference type="ARBA" id="ARBA00022840"/>
    </source>
</evidence>
<dbReference type="InterPro" id="IPR017871">
    <property type="entry name" value="ABC_transporter-like_CS"/>
</dbReference>
<reference evidence="12 13" key="1">
    <citation type="submission" date="2015-05" db="EMBL/GenBank/DDBJ databases">
        <title>Whole genome sequence and identification of bacterial endophytes from Costus igneus.</title>
        <authorList>
            <person name="Lee Y.P."/>
            <person name="Gan H.M."/>
            <person name="Eng W."/>
            <person name="Wheatley M.S."/>
            <person name="Caraballo A."/>
            <person name="Polter S."/>
            <person name="Savka M.A."/>
            <person name="Hudson A.O."/>
        </authorList>
    </citation>
    <scope>NUCLEOTIDE SEQUENCE [LARGE SCALE GENOMIC DNA]</scope>
    <source>
        <strain evidence="12 13">RIT379</strain>
    </source>
</reference>
<comment type="subcellular location">
    <subcellularLocation>
        <location evidence="2">Cell inner membrane</location>
    </subcellularLocation>
    <subcellularLocation>
        <location evidence="1">Cell membrane</location>
        <topology evidence="1">Peripheral membrane protein</topology>
    </subcellularLocation>
</comment>
<comment type="caution">
    <text evidence="12">The sequence shown here is derived from an EMBL/GenBank/DDBJ whole genome shotgun (WGS) entry which is preliminary data.</text>
</comment>
<keyword evidence="8 12" id="KW-0067">ATP-binding</keyword>
<dbReference type="Gene3D" id="3.40.50.300">
    <property type="entry name" value="P-loop containing nucleotide triphosphate hydrolases"/>
    <property type="match status" value="2"/>
</dbReference>
<dbReference type="SUPFAM" id="SSF52540">
    <property type="entry name" value="P-loop containing nucleoside triphosphate hydrolases"/>
    <property type="match status" value="2"/>
</dbReference>
<keyword evidence="6" id="KW-0677">Repeat</keyword>
<evidence type="ECO:0000256" key="5">
    <source>
        <dbReference type="ARBA" id="ARBA00022597"/>
    </source>
</evidence>
<evidence type="ECO:0000256" key="2">
    <source>
        <dbReference type="ARBA" id="ARBA00004533"/>
    </source>
</evidence>
<dbReference type="GO" id="GO:0005524">
    <property type="term" value="F:ATP binding"/>
    <property type="evidence" value="ECO:0007669"/>
    <property type="project" value="UniProtKB-KW"/>
</dbReference>
<dbReference type="CDD" id="cd03216">
    <property type="entry name" value="ABC_Carb_Monos_I"/>
    <property type="match status" value="1"/>
</dbReference>
<keyword evidence="7" id="KW-0547">Nucleotide-binding</keyword>
<dbReference type="InterPro" id="IPR050107">
    <property type="entry name" value="ABC_carbohydrate_import_ATPase"/>
</dbReference>
<dbReference type="PROSITE" id="PS50893">
    <property type="entry name" value="ABC_TRANSPORTER_2"/>
    <property type="match status" value="2"/>
</dbReference>
<keyword evidence="13" id="KW-1185">Reference proteome</keyword>
<evidence type="ECO:0000259" key="11">
    <source>
        <dbReference type="PROSITE" id="PS50893"/>
    </source>
</evidence>
<keyword evidence="5" id="KW-0762">Sugar transport</keyword>
<dbReference type="Pfam" id="PF00005">
    <property type="entry name" value="ABC_tran"/>
    <property type="match status" value="2"/>
</dbReference>
<evidence type="ECO:0000313" key="13">
    <source>
        <dbReference type="Proteomes" id="UP000036045"/>
    </source>
</evidence>
<dbReference type="PANTHER" id="PTHR43790">
    <property type="entry name" value="CARBOHYDRATE TRANSPORT ATP-BINDING PROTEIN MG119-RELATED"/>
    <property type="match status" value="1"/>
</dbReference>
<dbReference type="InterPro" id="IPR027417">
    <property type="entry name" value="P-loop_NTPase"/>
</dbReference>
<dbReference type="AlphaFoldDB" id="A0A0J1LCG9"/>
<evidence type="ECO:0000313" key="12">
    <source>
        <dbReference type="EMBL" id="KLV26635.1"/>
    </source>
</evidence>